<protein>
    <submittedName>
        <fullName evidence="1">Esterase/lipase superfamily enzyme</fullName>
    </submittedName>
</protein>
<evidence type="ECO:0000313" key="2">
    <source>
        <dbReference type="Proteomes" id="UP001238467"/>
    </source>
</evidence>
<dbReference type="Pfam" id="PF05990">
    <property type="entry name" value="DUF900"/>
    <property type="match status" value="1"/>
</dbReference>
<dbReference type="PANTHER" id="PTHR36513:SF1">
    <property type="entry name" value="TRANSMEMBRANE PROTEIN"/>
    <property type="match status" value="1"/>
</dbReference>
<comment type="caution">
    <text evidence="1">The sequence shown here is derived from an EMBL/GenBank/DDBJ whole genome shotgun (WGS) entry which is preliminary data.</text>
</comment>
<evidence type="ECO:0000313" key="1">
    <source>
        <dbReference type="EMBL" id="MDQ0350046.1"/>
    </source>
</evidence>
<dbReference type="EMBL" id="JAUSUH010000015">
    <property type="protein sequence ID" value="MDQ0350046.1"/>
    <property type="molecule type" value="Genomic_DNA"/>
</dbReference>
<dbReference type="InterPro" id="IPR029058">
    <property type="entry name" value="AB_hydrolase_fold"/>
</dbReference>
<dbReference type="Proteomes" id="UP001238467">
    <property type="component" value="Unassembled WGS sequence"/>
</dbReference>
<keyword evidence="2" id="KW-1185">Reference proteome</keyword>
<gene>
    <name evidence="1" type="ORF">J2S76_004502</name>
</gene>
<name>A0ABU0DNK7_9HYPH</name>
<dbReference type="RefSeq" id="WP_307064257.1">
    <property type="nucleotide sequence ID" value="NZ_JAUSUH010000015.1"/>
</dbReference>
<dbReference type="Gene3D" id="3.40.50.1820">
    <property type="entry name" value="alpha/beta hydrolase"/>
    <property type="match status" value="1"/>
</dbReference>
<dbReference type="InterPro" id="IPR010297">
    <property type="entry name" value="DUF900_hydrolase"/>
</dbReference>
<sequence length="383" mass="42645">MSLEVVFYRCVNGAPKGDRAMRIYFATNRRYVEASIPPFRDRYNVEGPAIYRVGYAEVTKNADPAEKPDDAFTIDSIHVEPEASADTADAKEVLGSSKIFAELTHKSRVQRRNIVVYIHGFNSSFETCIQRAAQLHDAWLDGDGAPLVFAFSWPADGGDGLGFGQNGETGSKWKYFSDRDDAESSGKAIARSLRRLLDYLMELRKQDIAAQAEPCEQCIHLVAHSMGNWALRHALLSLRALIHGARLPKIFTNAFLMAADEDADALEHRHKLGLLPQMAEAIHVYHSKNDLALLISDITKVNPDRLGNRGPSIIDGLDTNIYGIDCAAVSDTSAWKHGRHQYYRLRPEVIYDVRQVIAGKAPDQIDGRTPLRAGRLYRIEPAG</sequence>
<proteinExistence type="predicted"/>
<dbReference type="PANTHER" id="PTHR36513">
    <property type="entry name" value="ABC TRANSMEMBRANE TYPE-1 DOMAIN-CONTAINING PROTEIN"/>
    <property type="match status" value="1"/>
</dbReference>
<organism evidence="1 2">
    <name type="scientific">Ancylobacter vacuolatus</name>
    <dbReference type="NCBI Taxonomy" id="223389"/>
    <lineage>
        <taxon>Bacteria</taxon>
        <taxon>Pseudomonadati</taxon>
        <taxon>Pseudomonadota</taxon>
        <taxon>Alphaproteobacteria</taxon>
        <taxon>Hyphomicrobiales</taxon>
        <taxon>Xanthobacteraceae</taxon>
        <taxon>Ancylobacter</taxon>
    </lineage>
</organism>
<reference evidence="1 2" key="1">
    <citation type="submission" date="2023-07" db="EMBL/GenBank/DDBJ databases">
        <title>Genomic Encyclopedia of Type Strains, Phase IV (KMG-IV): sequencing the most valuable type-strain genomes for metagenomic binning, comparative biology and taxonomic classification.</title>
        <authorList>
            <person name="Goeker M."/>
        </authorList>
    </citation>
    <scope>NUCLEOTIDE SEQUENCE [LARGE SCALE GENOMIC DNA]</scope>
    <source>
        <strain evidence="1 2">DSM 1277</strain>
    </source>
</reference>
<accession>A0ABU0DNK7</accession>
<dbReference type="SUPFAM" id="SSF53474">
    <property type="entry name" value="alpha/beta-Hydrolases"/>
    <property type="match status" value="1"/>
</dbReference>